<feature type="transmembrane region" description="Helical" evidence="6">
    <location>
        <begin position="332"/>
        <end position="350"/>
    </location>
</feature>
<feature type="transmembrane region" description="Helical" evidence="6">
    <location>
        <begin position="106"/>
        <end position="131"/>
    </location>
</feature>
<evidence type="ECO:0000256" key="2">
    <source>
        <dbReference type="ARBA" id="ARBA00022448"/>
    </source>
</evidence>
<feature type="transmembrane region" description="Helical" evidence="6">
    <location>
        <begin position="203"/>
        <end position="223"/>
    </location>
</feature>
<sequence length="451" mass="45553">MQTTLATRNTNRPLALATLCGAVLVAQLDTSVVNLATHPIGAYFKADVATLQWVVDAYNLVYAALLLTGGLIADLYGRRRVFIAGILVFTLASLLCAAAPDMPILIGGRALAGVGAALMIPASLSLIRVIWPDPAMRGHALGIWAACNGLSFVIGPTLGGVLIGWFGWRSIFLVVIPVGIATMALAFRALAESADRGDRAFDAAGQILGALGLGGAVFAAIMADGNAHAALIALAAACIAIVWFVVAERRRGAEALVPLGLFRIPAFRGAMLATMAMTFGMYGVLFLQPLVWQSTGGLGPIGAGLALMPMALVFVLVSPWSGALSHKVGTRFMTSGGVAIIGCGLLALAATAGLRQAGFAEIGLVLTGLGMGLATGPLLGVAVGAVPAARSGTAASLINVARMAGATMGVALLGAVFAALHGDTEGLRGAMLLGGLVQLGGAAIASRRGQG</sequence>
<feature type="transmembrane region" description="Helical" evidence="6">
    <location>
        <begin position="229"/>
        <end position="246"/>
    </location>
</feature>
<accession>A0ABS9DZB0</accession>
<dbReference type="InterPro" id="IPR011701">
    <property type="entry name" value="MFS"/>
</dbReference>
<dbReference type="CDD" id="cd17321">
    <property type="entry name" value="MFS_MMR_MDR_like"/>
    <property type="match status" value="1"/>
</dbReference>
<evidence type="ECO:0000256" key="6">
    <source>
        <dbReference type="SAM" id="Phobius"/>
    </source>
</evidence>
<evidence type="ECO:0000259" key="7">
    <source>
        <dbReference type="PROSITE" id="PS50850"/>
    </source>
</evidence>
<dbReference type="SUPFAM" id="SSF103473">
    <property type="entry name" value="MFS general substrate transporter"/>
    <property type="match status" value="1"/>
</dbReference>
<feature type="transmembrane region" description="Helical" evidence="6">
    <location>
        <begin position="266"/>
        <end position="287"/>
    </location>
</feature>
<feature type="transmembrane region" description="Helical" evidence="6">
    <location>
        <begin position="143"/>
        <end position="165"/>
    </location>
</feature>
<feature type="transmembrane region" description="Helical" evidence="6">
    <location>
        <begin position="171"/>
        <end position="191"/>
    </location>
</feature>
<dbReference type="Gene3D" id="1.20.1250.20">
    <property type="entry name" value="MFS general substrate transporter like domains"/>
    <property type="match status" value="1"/>
</dbReference>
<dbReference type="Gene3D" id="1.20.1720.10">
    <property type="entry name" value="Multidrug resistance protein D"/>
    <property type="match status" value="1"/>
</dbReference>
<keyword evidence="2" id="KW-0813">Transport</keyword>
<keyword evidence="4 6" id="KW-1133">Transmembrane helix</keyword>
<dbReference type="InterPro" id="IPR005829">
    <property type="entry name" value="Sugar_transporter_CS"/>
</dbReference>
<evidence type="ECO:0000313" key="8">
    <source>
        <dbReference type="EMBL" id="MCF3947418.1"/>
    </source>
</evidence>
<dbReference type="PROSITE" id="PS50850">
    <property type="entry name" value="MFS"/>
    <property type="match status" value="1"/>
</dbReference>
<feature type="transmembrane region" description="Helical" evidence="6">
    <location>
        <begin position="299"/>
        <end position="320"/>
    </location>
</feature>
<evidence type="ECO:0000256" key="3">
    <source>
        <dbReference type="ARBA" id="ARBA00022692"/>
    </source>
</evidence>
<feature type="transmembrane region" description="Helical" evidence="6">
    <location>
        <begin position="362"/>
        <end position="388"/>
    </location>
</feature>
<feature type="transmembrane region" description="Helical" evidence="6">
    <location>
        <begin position="400"/>
        <end position="420"/>
    </location>
</feature>
<reference evidence="8 9" key="1">
    <citation type="submission" date="2022-01" db="EMBL/GenBank/DDBJ databases">
        <authorList>
            <person name="Won M."/>
            <person name="Kim S.-J."/>
            <person name="Kwon S.-W."/>
        </authorList>
    </citation>
    <scope>NUCLEOTIDE SEQUENCE [LARGE SCALE GENOMIC DNA]</scope>
    <source>
        <strain evidence="8 9">KCTC 23505</strain>
    </source>
</reference>
<keyword evidence="3 6" id="KW-0812">Transmembrane</keyword>
<evidence type="ECO:0000256" key="5">
    <source>
        <dbReference type="ARBA" id="ARBA00023136"/>
    </source>
</evidence>
<dbReference type="InterPro" id="IPR020846">
    <property type="entry name" value="MFS_dom"/>
</dbReference>
<feature type="transmembrane region" description="Helical" evidence="6">
    <location>
        <begin position="81"/>
        <end position="100"/>
    </location>
</feature>
<organism evidence="8 9">
    <name type="scientific">Acidiphilium iwatense</name>
    <dbReference type="NCBI Taxonomy" id="768198"/>
    <lineage>
        <taxon>Bacteria</taxon>
        <taxon>Pseudomonadati</taxon>
        <taxon>Pseudomonadota</taxon>
        <taxon>Alphaproteobacteria</taxon>
        <taxon>Acetobacterales</taxon>
        <taxon>Acidocellaceae</taxon>
        <taxon>Acidiphilium</taxon>
    </lineage>
</organism>
<comment type="subcellular location">
    <subcellularLocation>
        <location evidence="1">Membrane</location>
        <topology evidence="1">Multi-pass membrane protein</topology>
    </subcellularLocation>
</comment>
<dbReference type="EMBL" id="JAKGBZ010000022">
    <property type="protein sequence ID" value="MCF3947418.1"/>
    <property type="molecule type" value="Genomic_DNA"/>
</dbReference>
<feature type="domain" description="Major facilitator superfamily (MFS) profile" evidence="7">
    <location>
        <begin position="15"/>
        <end position="451"/>
    </location>
</feature>
<dbReference type="Pfam" id="PF07690">
    <property type="entry name" value="MFS_1"/>
    <property type="match status" value="1"/>
</dbReference>
<keyword evidence="5 6" id="KW-0472">Membrane</keyword>
<gene>
    <name evidence="8" type="ORF">L2A60_12095</name>
</gene>
<dbReference type="PROSITE" id="PS00216">
    <property type="entry name" value="SUGAR_TRANSPORT_1"/>
    <property type="match status" value="1"/>
</dbReference>
<proteinExistence type="predicted"/>
<name>A0ABS9DZB0_9PROT</name>
<dbReference type="RefSeq" id="WP_235704639.1">
    <property type="nucleotide sequence ID" value="NZ_JAKGBZ010000022.1"/>
</dbReference>
<feature type="transmembrane region" description="Helical" evidence="6">
    <location>
        <begin position="59"/>
        <end position="76"/>
    </location>
</feature>
<dbReference type="PANTHER" id="PTHR42718:SF9">
    <property type="entry name" value="MAJOR FACILITATOR SUPERFAMILY MULTIDRUG TRANSPORTER MFSC"/>
    <property type="match status" value="1"/>
</dbReference>
<dbReference type="Proteomes" id="UP001521209">
    <property type="component" value="Unassembled WGS sequence"/>
</dbReference>
<evidence type="ECO:0000313" key="9">
    <source>
        <dbReference type="Proteomes" id="UP001521209"/>
    </source>
</evidence>
<keyword evidence="9" id="KW-1185">Reference proteome</keyword>
<dbReference type="PANTHER" id="PTHR42718">
    <property type="entry name" value="MAJOR FACILITATOR SUPERFAMILY MULTIDRUG TRANSPORTER MFSC"/>
    <property type="match status" value="1"/>
</dbReference>
<evidence type="ECO:0000256" key="4">
    <source>
        <dbReference type="ARBA" id="ARBA00022989"/>
    </source>
</evidence>
<evidence type="ECO:0000256" key="1">
    <source>
        <dbReference type="ARBA" id="ARBA00004141"/>
    </source>
</evidence>
<dbReference type="InterPro" id="IPR036259">
    <property type="entry name" value="MFS_trans_sf"/>
</dbReference>
<protein>
    <submittedName>
        <fullName evidence="8">MFS transporter</fullName>
    </submittedName>
</protein>
<comment type="caution">
    <text evidence="8">The sequence shown here is derived from an EMBL/GenBank/DDBJ whole genome shotgun (WGS) entry which is preliminary data.</text>
</comment>